<dbReference type="EMBL" id="JBFOLK010000011">
    <property type="protein sequence ID" value="KAL2474265.1"/>
    <property type="molecule type" value="Genomic_DNA"/>
</dbReference>
<protein>
    <submittedName>
        <fullName evidence="1">Uncharacterized protein</fullName>
    </submittedName>
</protein>
<organism evidence="1 2">
    <name type="scientific">Abeliophyllum distichum</name>
    <dbReference type="NCBI Taxonomy" id="126358"/>
    <lineage>
        <taxon>Eukaryota</taxon>
        <taxon>Viridiplantae</taxon>
        <taxon>Streptophyta</taxon>
        <taxon>Embryophyta</taxon>
        <taxon>Tracheophyta</taxon>
        <taxon>Spermatophyta</taxon>
        <taxon>Magnoliopsida</taxon>
        <taxon>eudicotyledons</taxon>
        <taxon>Gunneridae</taxon>
        <taxon>Pentapetalae</taxon>
        <taxon>asterids</taxon>
        <taxon>lamiids</taxon>
        <taxon>Lamiales</taxon>
        <taxon>Oleaceae</taxon>
        <taxon>Forsythieae</taxon>
        <taxon>Abeliophyllum</taxon>
    </lineage>
</organism>
<dbReference type="Proteomes" id="UP001604336">
    <property type="component" value="Unassembled WGS sequence"/>
</dbReference>
<sequence>MQQVESSWTNLKIFESSRTDPQHLDKGILELLCKEEASLKQSLIDHFKLRHRIKVGSTLRFAIEDLMSNLVCGPKKSSSPETSFSSLAPSSSKVEAHIQSNMDCMGLGDCTFNIEDDPPSADSRTSSEAQRAYVSAYKFSKFRHDAPPFHMSPSGAHSPR</sequence>
<proteinExistence type="predicted"/>
<evidence type="ECO:0000313" key="2">
    <source>
        <dbReference type="Proteomes" id="UP001604336"/>
    </source>
</evidence>
<name>A0ABD1QDG9_9LAMI</name>
<evidence type="ECO:0000313" key="1">
    <source>
        <dbReference type="EMBL" id="KAL2474265.1"/>
    </source>
</evidence>
<dbReference type="AlphaFoldDB" id="A0ABD1QDG9"/>
<keyword evidence="2" id="KW-1185">Reference proteome</keyword>
<comment type="caution">
    <text evidence="1">The sequence shown here is derived from an EMBL/GenBank/DDBJ whole genome shotgun (WGS) entry which is preliminary data.</text>
</comment>
<gene>
    <name evidence="1" type="ORF">Adt_35001</name>
</gene>
<accession>A0ABD1QDG9</accession>
<reference evidence="2" key="1">
    <citation type="submission" date="2024-07" db="EMBL/GenBank/DDBJ databases">
        <title>Two chromosome-level genome assemblies of Korean endemic species Abeliophyllum distichum and Forsythia ovata (Oleaceae).</title>
        <authorList>
            <person name="Jang H."/>
        </authorList>
    </citation>
    <scope>NUCLEOTIDE SEQUENCE [LARGE SCALE GENOMIC DNA]</scope>
</reference>